<keyword evidence="4 6" id="KW-1133">Transmembrane helix</keyword>
<evidence type="ECO:0000256" key="6">
    <source>
        <dbReference type="SAM" id="Phobius"/>
    </source>
</evidence>
<dbReference type="SUPFAM" id="SSF103481">
    <property type="entry name" value="Multidrug resistance efflux transporter EmrE"/>
    <property type="match status" value="2"/>
</dbReference>
<dbReference type="PANTHER" id="PTHR42920">
    <property type="entry name" value="OS03G0707200 PROTEIN-RELATED"/>
    <property type="match status" value="1"/>
</dbReference>
<keyword evidence="9" id="KW-1185">Reference proteome</keyword>
<dbReference type="Pfam" id="PF00892">
    <property type="entry name" value="EamA"/>
    <property type="match status" value="2"/>
</dbReference>
<feature type="transmembrane region" description="Helical" evidence="6">
    <location>
        <begin position="222"/>
        <end position="239"/>
    </location>
</feature>
<proteinExistence type="predicted"/>
<dbReference type="OrthoDB" id="9804865at2"/>
<name>A0A1H9FZW5_9SPIR</name>
<evidence type="ECO:0000256" key="2">
    <source>
        <dbReference type="ARBA" id="ARBA00022475"/>
    </source>
</evidence>
<dbReference type="InterPro" id="IPR000620">
    <property type="entry name" value="EamA_dom"/>
</dbReference>
<sequence>MNKKLVSLLASAGLLLTAAIWGFAFVVVKDSLDYIGSFYMVAIRFSIAAVGMGLIFFKKLKLIDKKHLLKGAVTGFFLFMGYLVQTIGCFYTTAGKNAFLTTVYVILIPIISWPLYKKRPAIFVFIAAAMSMTGIGLLALGGNDFAGGGAGSGFNRGDVLTLICGLFYALHILWTEKCNREGCDVIIITMLQFFFAAVFGWISAPIADGPFPLVVLNNSKVIVSMLYLGLLSSMLCFSLQNIGLKYVQSSLASLFLGFESVFGIFFSTLFLHEAFTPRMFAGCFLIFIAVILAENGNKLFNR</sequence>
<feature type="transmembrane region" description="Helical" evidence="6">
    <location>
        <begin position="154"/>
        <end position="173"/>
    </location>
</feature>
<evidence type="ECO:0000313" key="8">
    <source>
        <dbReference type="EMBL" id="SEQ43455.1"/>
    </source>
</evidence>
<dbReference type="AlphaFoldDB" id="A0A1H9FZW5"/>
<feature type="domain" description="EamA" evidence="7">
    <location>
        <begin position="13"/>
        <end position="138"/>
    </location>
</feature>
<feature type="transmembrane region" description="Helical" evidence="6">
    <location>
        <begin position="185"/>
        <end position="202"/>
    </location>
</feature>
<evidence type="ECO:0000259" key="7">
    <source>
        <dbReference type="Pfam" id="PF00892"/>
    </source>
</evidence>
<keyword evidence="5 6" id="KW-0472">Membrane</keyword>
<reference evidence="8 9" key="1">
    <citation type="submission" date="2016-10" db="EMBL/GenBank/DDBJ databases">
        <authorList>
            <person name="de Groot N.N."/>
        </authorList>
    </citation>
    <scope>NUCLEOTIDE SEQUENCE [LARGE SCALE GENOMIC DNA]</scope>
    <source>
        <strain evidence="8 9">B25</strain>
    </source>
</reference>
<feature type="domain" description="EamA" evidence="7">
    <location>
        <begin position="156"/>
        <end position="292"/>
    </location>
</feature>
<evidence type="ECO:0000256" key="3">
    <source>
        <dbReference type="ARBA" id="ARBA00022692"/>
    </source>
</evidence>
<dbReference type="PANTHER" id="PTHR42920:SF5">
    <property type="entry name" value="EAMA DOMAIN-CONTAINING PROTEIN"/>
    <property type="match status" value="1"/>
</dbReference>
<accession>A0A1H9FZW5</accession>
<feature type="transmembrane region" description="Helical" evidence="6">
    <location>
        <begin position="34"/>
        <end position="57"/>
    </location>
</feature>
<feature type="transmembrane region" description="Helical" evidence="6">
    <location>
        <begin position="123"/>
        <end position="142"/>
    </location>
</feature>
<organism evidence="8 9">
    <name type="scientific">Treponema bryantii</name>
    <dbReference type="NCBI Taxonomy" id="163"/>
    <lineage>
        <taxon>Bacteria</taxon>
        <taxon>Pseudomonadati</taxon>
        <taxon>Spirochaetota</taxon>
        <taxon>Spirochaetia</taxon>
        <taxon>Spirochaetales</taxon>
        <taxon>Treponemataceae</taxon>
        <taxon>Treponema</taxon>
    </lineage>
</organism>
<dbReference type="EMBL" id="FOFU01000004">
    <property type="protein sequence ID" value="SEQ43455.1"/>
    <property type="molecule type" value="Genomic_DNA"/>
</dbReference>
<comment type="subcellular location">
    <subcellularLocation>
        <location evidence="1">Cell membrane</location>
        <topology evidence="1">Multi-pass membrane protein</topology>
    </subcellularLocation>
</comment>
<feature type="transmembrane region" description="Helical" evidence="6">
    <location>
        <begin position="251"/>
        <end position="271"/>
    </location>
</feature>
<feature type="transmembrane region" description="Helical" evidence="6">
    <location>
        <begin position="277"/>
        <end position="293"/>
    </location>
</feature>
<evidence type="ECO:0000256" key="4">
    <source>
        <dbReference type="ARBA" id="ARBA00022989"/>
    </source>
</evidence>
<feature type="transmembrane region" description="Helical" evidence="6">
    <location>
        <begin position="99"/>
        <end position="116"/>
    </location>
</feature>
<dbReference type="InterPro" id="IPR037185">
    <property type="entry name" value="EmrE-like"/>
</dbReference>
<evidence type="ECO:0000256" key="1">
    <source>
        <dbReference type="ARBA" id="ARBA00004651"/>
    </source>
</evidence>
<dbReference type="InterPro" id="IPR051258">
    <property type="entry name" value="Diverse_Substrate_Transporter"/>
</dbReference>
<dbReference type="Proteomes" id="UP000182360">
    <property type="component" value="Unassembled WGS sequence"/>
</dbReference>
<keyword evidence="2" id="KW-1003">Cell membrane</keyword>
<gene>
    <name evidence="8" type="ORF">SAMN04487977_104230</name>
</gene>
<keyword evidence="3 6" id="KW-0812">Transmembrane</keyword>
<evidence type="ECO:0000313" key="9">
    <source>
        <dbReference type="Proteomes" id="UP000182360"/>
    </source>
</evidence>
<dbReference type="GO" id="GO:0005886">
    <property type="term" value="C:plasma membrane"/>
    <property type="evidence" value="ECO:0007669"/>
    <property type="project" value="UniProtKB-SubCell"/>
</dbReference>
<protein>
    <submittedName>
        <fullName evidence="8">Threonine/homoserine efflux transporter RhtA</fullName>
    </submittedName>
</protein>
<evidence type="ECO:0000256" key="5">
    <source>
        <dbReference type="ARBA" id="ARBA00023136"/>
    </source>
</evidence>
<feature type="transmembrane region" description="Helical" evidence="6">
    <location>
        <begin position="69"/>
        <end position="93"/>
    </location>
</feature>
<dbReference type="RefSeq" id="WP_074643263.1">
    <property type="nucleotide sequence ID" value="NZ_FOFU01000004.1"/>
</dbReference>